<feature type="region of interest" description="Disordered" evidence="3">
    <location>
        <begin position="283"/>
        <end position="463"/>
    </location>
</feature>
<comment type="subcellular location">
    <subcellularLocation>
        <location evidence="1">Secreted</location>
    </subcellularLocation>
</comment>
<accession>A0A5J6MUD1</accession>
<dbReference type="Pfam" id="PF04773">
    <property type="entry name" value="FecR"/>
    <property type="match status" value="1"/>
</dbReference>
<keyword evidence="2" id="KW-0964">Secreted</keyword>
<protein>
    <recommendedName>
        <fullName evidence="4">NIDO domain-containing protein</fullName>
    </recommendedName>
</protein>
<dbReference type="InterPro" id="IPR001343">
    <property type="entry name" value="Hemolysn_Ca-bd"/>
</dbReference>
<feature type="compositionally biased region" description="Pro residues" evidence="3">
    <location>
        <begin position="304"/>
        <end position="313"/>
    </location>
</feature>
<dbReference type="PROSITE" id="PS00330">
    <property type="entry name" value="HEMOLYSIN_CALCIUM"/>
    <property type="match status" value="4"/>
</dbReference>
<feature type="compositionally biased region" description="Basic and acidic residues" evidence="3">
    <location>
        <begin position="766"/>
        <end position="778"/>
    </location>
</feature>
<dbReference type="Pfam" id="PF00353">
    <property type="entry name" value="HemolysinCabind"/>
    <property type="match status" value="6"/>
</dbReference>
<dbReference type="EMBL" id="CP042906">
    <property type="protein sequence ID" value="QEX18446.1"/>
    <property type="molecule type" value="Genomic_DNA"/>
</dbReference>
<dbReference type="GO" id="GO:0005576">
    <property type="term" value="C:extracellular region"/>
    <property type="evidence" value="ECO:0007669"/>
    <property type="project" value="UniProtKB-SubCell"/>
</dbReference>
<evidence type="ECO:0000256" key="3">
    <source>
        <dbReference type="SAM" id="MobiDB-lite"/>
    </source>
</evidence>
<feature type="domain" description="NIDO" evidence="4">
    <location>
        <begin position="563"/>
        <end position="716"/>
    </location>
</feature>
<dbReference type="PANTHER" id="PTHR38340">
    <property type="entry name" value="S-LAYER PROTEIN"/>
    <property type="match status" value="1"/>
</dbReference>
<feature type="region of interest" description="Disordered" evidence="3">
    <location>
        <begin position="718"/>
        <end position="787"/>
    </location>
</feature>
<evidence type="ECO:0000313" key="5">
    <source>
        <dbReference type="EMBL" id="QEX18446.1"/>
    </source>
</evidence>
<evidence type="ECO:0000256" key="1">
    <source>
        <dbReference type="ARBA" id="ARBA00004613"/>
    </source>
</evidence>
<dbReference type="AlphaFoldDB" id="A0A5J6MUD1"/>
<keyword evidence="6" id="KW-1185">Reference proteome</keyword>
<evidence type="ECO:0000259" key="4">
    <source>
        <dbReference type="SMART" id="SM00539"/>
    </source>
</evidence>
<dbReference type="PANTHER" id="PTHR38340:SF1">
    <property type="entry name" value="S-LAYER PROTEIN"/>
    <property type="match status" value="1"/>
</dbReference>
<dbReference type="GO" id="GO:0005509">
    <property type="term" value="F:calcium ion binding"/>
    <property type="evidence" value="ECO:0007669"/>
    <property type="project" value="InterPro"/>
</dbReference>
<dbReference type="GO" id="GO:0007160">
    <property type="term" value="P:cell-matrix adhesion"/>
    <property type="evidence" value="ECO:0007669"/>
    <property type="project" value="InterPro"/>
</dbReference>
<feature type="compositionally biased region" description="Gly residues" evidence="3">
    <location>
        <begin position="727"/>
        <end position="740"/>
    </location>
</feature>
<sequence length="933" mass="93301">MADGALGGNTGSGLESPGIAAPGVQLAQLQGQAIGQIATAEGAIHVKHADGNEATLAVGDKVYADDTIRTDPEGGVQIRFVDGTDFVLGGNAEMTIDKLIYDPSASDNAMTVAVAGAFVFVTGSIAGSAGDGMTVNTPAGSIGVRGTSVAGQLSETEHGLLLALLRDIAGHVGHVVVFNAAGQVELDELFEATVLHDQQTPPQTAFKLTLEQIQQFFGPLLQLDPELDLQNESYEKHTELENLIVPAAGGGAGPFHNGGINAAFLSQLFDSLLGLPGLTGLGGAGETGPGGPLHPLESTFLPNLEPPVPPPNPEQHTLHGAESDTITGTPGPDTLVGGPHNELILGEDSNDTILAGGGNDTVVAGNGADSIDGGPGNDSIDAGSGNDTALGEDGNDTLVGGPGDDSLAGNNGNDSILGSAGADRLDGGNGDDTVHGGDGNDSISGGDGNDILVGGDTTGGNGEEAPHLLAAAAVPELGTGGNALINGLGGPAGFGEGVLSPNDDGSTGLIDISSVFPTGMNFFGTTYNGFYINNNGNITFAAPLGTFTPFSLTGATNNPMIAPFFADVDTRGDGTDAAHHLTPTPGGTSTGSNEVYYDLDPENGRITITWDDVGYFGGHTDKLDAFQLVIQNTGDGNFAFEFRYENIDWTTGDASGGSGGLGGTVARAGWNSGDGSDFFELPQSGNQDAMLGLETTSNPGTDPDGNWVFNVVGGQVVGNDGDDTIDGGNGNDSILGGGGNDSLLGGADNDTLNGGGGADQLLGGDGNDRLDGGGHDTSEGAGVDTLLGENGSDTLVFNNSDNVYDGGNGIDALELGQSVDFTTLPAGHFQSIEMLDLRPAGAQAVTLDASDVLDLATGNNTGETVAGHAVELVVRGTAADSVDLSSTSFTSVATGVHLGAAYGGAAVSYNVYQDAGGHDVAVESGVVVHTATV</sequence>
<dbReference type="Proteomes" id="UP000326202">
    <property type="component" value="Chromosome"/>
</dbReference>
<dbReference type="InterPro" id="IPR018511">
    <property type="entry name" value="Hemolysin-typ_Ca-bd_CS"/>
</dbReference>
<reference evidence="5 6" key="1">
    <citation type="submission" date="2019-08" db="EMBL/GenBank/DDBJ databases">
        <title>Hyperibacter terrae gen. nov., sp. nov. and Hyperibacter viscosus sp. nov., two new members in the family Rhodospirillaceae isolated from the rhizosphere of Hypericum perforatum.</title>
        <authorList>
            <person name="Noviana Z."/>
        </authorList>
    </citation>
    <scope>NUCLEOTIDE SEQUENCE [LARGE SCALE GENOMIC DNA]</scope>
    <source>
        <strain evidence="5 6">R5913</strain>
    </source>
</reference>
<name>A0A5J6MUD1_9PROT</name>
<dbReference type="InterPro" id="IPR050557">
    <property type="entry name" value="RTX_toxin/Mannuronan_C5-epim"/>
</dbReference>
<dbReference type="Gene3D" id="2.150.10.10">
    <property type="entry name" value="Serralysin-like metalloprotease, C-terminal"/>
    <property type="match status" value="3"/>
</dbReference>
<evidence type="ECO:0000256" key="2">
    <source>
        <dbReference type="ARBA" id="ARBA00022525"/>
    </source>
</evidence>
<dbReference type="InterPro" id="IPR003886">
    <property type="entry name" value="NIDO_dom"/>
</dbReference>
<dbReference type="InterPro" id="IPR011049">
    <property type="entry name" value="Serralysin-like_metalloprot_C"/>
</dbReference>
<evidence type="ECO:0000313" key="6">
    <source>
        <dbReference type="Proteomes" id="UP000326202"/>
    </source>
</evidence>
<dbReference type="RefSeq" id="WP_151178605.1">
    <property type="nucleotide sequence ID" value="NZ_CP042906.1"/>
</dbReference>
<dbReference type="SUPFAM" id="SSF51120">
    <property type="entry name" value="beta-Roll"/>
    <property type="match status" value="1"/>
</dbReference>
<dbReference type="PRINTS" id="PR00313">
    <property type="entry name" value="CABNDNGRPT"/>
</dbReference>
<dbReference type="InterPro" id="IPR006860">
    <property type="entry name" value="FecR"/>
</dbReference>
<gene>
    <name evidence="5" type="ORF">FRZ44_37530</name>
</gene>
<dbReference type="KEGG" id="htq:FRZ44_37530"/>
<dbReference type="OrthoDB" id="9773411at2"/>
<dbReference type="Pfam" id="PF06119">
    <property type="entry name" value="NIDO"/>
    <property type="match status" value="1"/>
</dbReference>
<dbReference type="SMART" id="SM00539">
    <property type="entry name" value="NIDO"/>
    <property type="match status" value="1"/>
</dbReference>
<organism evidence="5 6">
    <name type="scientific">Hypericibacter terrae</name>
    <dbReference type="NCBI Taxonomy" id="2602015"/>
    <lineage>
        <taxon>Bacteria</taxon>
        <taxon>Pseudomonadati</taxon>
        <taxon>Pseudomonadota</taxon>
        <taxon>Alphaproteobacteria</taxon>
        <taxon>Rhodospirillales</taxon>
        <taxon>Dongiaceae</taxon>
        <taxon>Hypericibacter</taxon>
    </lineage>
</organism>
<proteinExistence type="predicted"/>